<dbReference type="InterPro" id="IPR045570">
    <property type="entry name" value="Metalloprtase-TldD/E_cen_dom"/>
</dbReference>
<comment type="similarity">
    <text evidence="1">Belongs to the peptidase U62 family.</text>
</comment>
<keyword evidence="6" id="KW-1185">Reference proteome</keyword>
<evidence type="ECO:0000259" key="3">
    <source>
        <dbReference type="Pfam" id="PF19289"/>
    </source>
</evidence>
<dbReference type="Pfam" id="PF19290">
    <property type="entry name" value="PmbA_TldD_2nd"/>
    <property type="match status" value="1"/>
</dbReference>
<evidence type="ECO:0000313" key="5">
    <source>
        <dbReference type="EMBL" id="TCK06687.1"/>
    </source>
</evidence>
<dbReference type="Gene3D" id="3.30.2290.10">
    <property type="entry name" value="PmbA/TldD superfamily"/>
    <property type="match status" value="1"/>
</dbReference>
<dbReference type="AlphaFoldDB" id="A0A4R1GE56"/>
<evidence type="ECO:0000259" key="4">
    <source>
        <dbReference type="Pfam" id="PF19290"/>
    </source>
</evidence>
<accession>A0A4R1GE56</accession>
<dbReference type="Pfam" id="PF01523">
    <property type="entry name" value="PmbA_TldD_1st"/>
    <property type="match status" value="1"/>
</dbReference>
<proteinExistence type="inferred from homology"/>
<dbReference type="GO" id="GO:0008237">
    <property type="term" value="F:metallopeptidase activity"/>
    <property type="evidence" value="ECO:0007669"/>
    <property type="project" value="InterPro"/>
</dbReference>
<comment type="caution">
    <text evidence="5">The sequence shown here is derived from an EMBL/GenBank/DDBJ whole genome shotgun (WGS) entry which is preliminary data.</text>
</comment>
<dbReference type="EMBL" id="SMFV01000001">
    <property type="protein sequence ID" value="TCK06687.1"/>
    <property type="molecule type" value="Genomic_DNA"/>
</dbReference>
<dbReference type="Pfam" id="PF19289">
    <property type="entry name" value="PmbA_TldD_3rd"/>
    <property type="match status" value="1"/>
</dbReference>
<gene>
    <name evidence="5" type="ORF">CLV27_0493</name>
</gene>
<evidence type="ECO:0000313" key="6">
    <source>
        <dbReference type="Proteomes" id="UP000295777"/>
    </source>
</evidence>
<dbReference type="GO" id="GO:0006508">
    <property type="term" value="P:proteolysis"/>
    <property type="evidence" value="ECO:0007669"/>
    <property type="project" value="InterPro"/>
</dbReference>
<name>A0A4R1GE56_9BACT</name>
<organism evidence="5 6">
    <name type="scientific">Phorcysia thermohydrogeniphila</name>
    <dbReference type="NCBI Taxonomy" id="936138"/>
    <lineage>
        <taxon>Bacteria</taxon>
        <taxon>Pseudomonadati</taxon>
        <taxon>Aquificota</taxon>
        <taxon>Aquificia</taxon>
        <taxon>Desulfurobacteriales</taxon>
        <taxon>Desulfurobacteriaceae</taxon>
        <taxon>Phorcysia</taxon>
    </lineage>
</organism>
<dbReference type="RefSeq" id="WP_132525452.1">
    <property type="nucleotide sequence ID" value="NZ_SMFV01000001.1"/>
</dbReference>
<dbReference type="InterPro" id="IPR035068">
    <property type="entry name" value="TldD/PmbA_N"/>
</dbReference>
<evidence type="ECO:0000256" key="1">
    <source>
        <dbReference type="ARBA" id="ARBA00005836"/>
    </source>
</evidence>
<dbReference type="GO" id="GO:0005829">
    <property type="term" value="C:cytosol"/>
    <property type="evidence" value="ECO:0007669"/>
    <property type="project" value="TreeGrafter"/>
</dbReference>
<evidence type="ECO:0000259" key="2">
    <source>
        <dbReference type="Pfam" id="PF01523"/>
    </source>
</evidence>
<feature type="domain" description="Metalloprotease TldD/E central" evidence="4">
    <location>
        <begin position="112"/>
        <end position="215"/>
    </location>
</feature>
<dbReference type="OrthoDB" id="9803213at2"/>
<reference evidence="5 6" key="1">
    <citation type="submission" date="2019-03" db="EMBL/GenBank/DDBJ databases">
        <title>Genomic Encyclopedia of Archaeal and Bacterial Type Strains, Phase II (KMG-II): from individual species to whole genera.</title>
        <authorList>
            <person name="Goeker M."/>
        </authorList>
    </citation>
    <scope>NUCLEOTIDE SEQUENCE [LARGE SCALE GENOMIC DNA]</scope>
    <source>
        <strain evidence="5 6">DSM 24425</strain>
    </source>
</reference>
<protein>
    <submittedName>
        <fullName evidence="5">PmbA protein</fullName>
    </submittedName>
</protein>
<dbReference type="PANTHER" id="PTHR43421">
    <property type="entry name" value="METALLOPROTEASE PMBA"/>
    <property type="match status" value="1"/>
</dbReference>
<feature type="domain" description="Metalloprotease TldD/E N-terminal" evidence="2">
    <location>
        <begin position="21"/>
        <end position="84"/>
    </location>
</feature>
<dbReference type="PANTHER" id="PTHR43421:SF1">
    <property type="entry name" value="METALLOPROTEASE PMBA"/>
    <property type="match status" value="1"/>
</dbReference>
<dbReference type="InterPro" id="IPR036059">
    <property type="entry name" value="TldD/PmbA_sf"/>
</dbReference>
<dbReference type="SUPFAM" id="SSF111283">
    <property type="entry name" value="Putative modulator of DNA gyrase, PmbA/TldD"/>
    <property type="match status" value="1"/>
</dbReference>
<dbReference type="InterPro" id="IPR045569">
    <property type="entry name" value="Metalloprtase-TldD/E_C"/>
</dbReference>
<feature type="domain" description="Metalloprotease TldD/E C-terminal" evidence="3">
    <location>
        <begin position="222"/>
        <end position="441"/>
    </location>
</feature>
<dbReference type="InterPro" id="IPR002510">
    <property type="entry name" value="Metalloprtase-TldD/E_N"/>
</dbReference>
<dbReference type="InterPro" id="IPR047657">
    <property type="entry name" value="PmbA"/>
</dbReference>
<sequence length="442" mass="48322">MFKLIERTAGILKKQNVENFDIYGVESSGFSVEVKKGSVEKVKTSIKKGVAIRVVVDGRLGFAYTTDVSDDGIRIAIECAKENAKMASQDEYSLSMPASATVDFPLYDESYPQIPVDRKVELALELEAKVMNFDRRIKRVRKASYGDAVTTVYYFNSNDHSFSYTTSSFSLSVLLAAEENGDSQMGWDYDVRRYFSELNVDLVAVRAAESALELLGAKPMKTKKLPVIFKNTVFAEIIEALSPVFLGNNVLRGKSLFADKLGFEVASHVFNLYDDPLQKGGIGSIPFDDEGTVTRKKAVIERGVLKNFLLDIYSARKLGMEPTGNGIRSSLSSLPQSGITNLVVESGALGLEELIKTPEEVLLVTDAMGIHTINPISGEFSIGISGIYYRDGEKVQPVSGMTVAGNLKELLTGITEVGRDQRWVGRVSSPSVLVKSLTVSGV</sequence>
<dbReference type="Proteomes" id="UP000295777">
    <property type="component" value="Unassembled WGS sequence"/>
</dbReference>